<comment type="caution">
    <text evidence="2">The sequence shown here is derived from an EMBL/GenBank/DDBJ whole genome shotgun (WGS) entry which is preliminary data.</text>
</comment>
<evidence type="ECO:0008006" key="4">
    <source>
        <dbReference type="Google" id="ProtNLM"/>
    </source>
</evidence>
<dbReference type="EMBL" id="BAAAEI010000006">
    <property type="protein sequence ID" value="GAA0346599.1"/>
    <property type="molecule type" value="Genomic_DNA"/>
</dbReference>
<evidence type="ECO:0000313" key="2">
    <source>
        <dbReference type="EMBL" id="GAA0346599.1"/>
    </source>
</evidence>
<dbReference type="RefSeq" id="WP_343842250.1">
    <property type="nucleotide sequence ID" value="NZ_BAAAEI010000006.1"/>
</dbReference>
<dbReference type="PROSITE" id="PS51257">
    <property type="entry name" value="PROKAR_LIPOPROTEIN"/>
    <property type="match status" value="1"/>
</dbReference>
<feature type="chain" id="PRO_5046063006" description="Lipoprotein" evidence="1">
    <location>
        <begin position="18"/>
        <end position="616"/>
    </location>
</feature>
<evidence type="ECO:0000256" key="1">
    <source>
        <dbReference type="SAM" id="SignalP"/>
    </source>
</evidence>
<keyword evidence="1" id="KW-0732">Signal</keyword>
<feature type="signal peptide" evidence="1">
    <location>
        <begin position="1"/>
        <end position="17"/>
    </location>
</feature>
<proteinExistence type="predicted"/>
<keyword evidence="3" id="KW-1185">Reference proteome</keyword>
<accession>A0ABP3GM58</accession>
<reference evidence="3" key="1">
    <citation type="journal article" date="2019" name="Int. J. Syst. Evol. Microbiol.">
        <title>The Global Catalogue of Microorganisms (GCM) 10K type strain sequencing project: providing services to taxonomists for standard genome sequencing and annotation.</title>
        <authorList>
            <consortium name="The Broad Institute Genomics Platform"/>
            <consortium name="The Broad Institute Genome Sequencing Center for Infectious Disease"/>
            <person name="Wu L."/>
            <person name="Ma J."/>
        </authorList>
    </citation>
    <scope>NUCLEOTIDE SEQUENCE [LARGE SCALE GENOMIC DNA]</scope>
    <source>
        <strain evidence="3">JCM 13378</strain>
    </source>
</reference>
<gene>
    <name evidence="2" type="ORF">GCM10009092_08840</name>
</gene>
<sequence length="616" mass="68345">MKYWLCLSCIGILTACGGGSNNSAPPAPPPVDNNSASINGPQSARAGESVALLLLAEGMPGRVSWQQTAGPDVSLVSGQSQVLAFDVPEAGDYAFTVSFDTNQGRRSLDWQFSAAPSDEPTTNVRLDHLAAEGANVSLHADASQEVKSVTWQLLSGPNVTTELSTNGQYLFYSAPQVNQDTLMHWQATVTLVDGSTDTDDAWVMVKNVNANSQGFFPNYRNTVSSEAHAYLPDSPYADHLVDCTYNNQIASSCQFSRLPMLGTEHQDPAIQQVLERLVVTHDWMGDNFKRYLEESDPEVTADMLKLLRATTAVVIGYDIRPSFYWTATGAIYLDAANLWLSPEQRDSLNDQPDYRSDFGNDLRFYMPWRYVKDNQYYLSSYAKSPRQHRRFADMQASLTWLLYHELAHANDFFPYHSWSALAAGDSPLAYSNEHGPSSATFSQRYPLLSAQMKGLAQVSFAGQTANATQRAYLPDDVVSFFAPDRAVAYYSYSTEREDFANAFEMFMMSYRLGVQADTGVVGTRDNPQDLVSWGQRNRQNLPAIQPRVDFAVQNILPQLNIAQARQNMPAARLLPEGVAWRETVDLDGSAENISALDGHIKKTVRTPADRPVPYQH</sequence>
<protein>
    <recommendedName>
        <fullName evidence="4">Lipoprotein</fullName>
    </recommendedName>
</protein>
<organism evidence="2 3">
    <name type="scientific">Bowmanella denitrificans</name>
    <dbReference type="NCBI Taxonomy" id="366582"/>
    <lineage>
        <taxon>Bacteria</taxon>
        <taxon>Pseudomonadati</taxon>
        <taxon>Pseudomonadota</taxon>
        <taxon>Gammaproteobacteria</taxon>
        <taxon>Alteromonadales</taxon>
        <taxon>Alteromonadaceae</taxon>
        <taxon>Bowmanella</taxon>
    </lineage>
</organism>
<evidence type="ECO:0000313" key="3">
    <source>
        <dbReference type="Proteomes" id="UP001501757"/>
    </source>
</evidence>
<name>A0ABP3GM58_9ALTE</name>
<dbReference type="Proteomes" id="UP001501757">
    <property type="component" value="Unassembled WGS sequence"/>
</dbReference>